<feature type="region of interest" description="Disordered" evidence="1">
    <location>
        <begin position="26"/>
        <end position="51"/>
    </location>
</feature>
<sequence>MVEGENEDDLLGEDLMDMEADIVKLTKRDARNSDDKGLLERSKPSSSYKHGGKCRALWVYSKKVEFFAEDLQSFTDPHLGTHHTHEAPPGP</sequence>
<dbReference type="EMBL" id="JAAMPC010000014">
    <property type="protein sequence ID" value="KAG2266241.1"/>
    <property type="molecule type" value="Genomic_DNA"/>
</dbReference>
<accession>A0A8X7U7U6</accession>
<evidence type="ECO:0000313" key="3">
    <source>
        <dbReference type="Proteomes" id="UP000886595"/>
    </source>
</evidence>
<dbReference type="AlphaFoldDB" id="A0A8X7U7U6"/>
<evidence type="ECO:0000313" key="2">
    <source>
        <dbReference type="EMBL" id="KAG2266241.1"/>
    </source>
</evidence>
<name>A0A8X7U7U6_BRACI</name>
<keyword evidence="3" id="KW-1185">Reference proteome</keyword>
<proteinExistence type="predicted"/>
<gene>
    <name evidence="2" type="ORF">Bca52824_073320</name>
</gene>
<evidence type="ECO:0000256" key="1">
    <source>
        <dbReference type="SAM" id="MobiDB-lite"/>
    </source>
</evidence>
<feature type="compositionally biased region" description="Basic and acidic residues" evidence="1">
    <location>
        <begin position="26"/>
        <end position="43"/>
    </location>
</feature>
<protein>
    <submittedName>
        <fullName evidence="2">Uncharacterized protein</fullName>
    </submittedName>
</protein>
<organism evidence="2 3">
    <name type="scientific">Brassica carinata</name>
    <name type="common">Ethiopian mustard</name>
    <name type="synonym">Abyssinian cabbage</name>
    <dbReference type="NCBI Taxonomy" id="52824"/>
    <lineage>
        <taxon>Eukaryota</taxon>
        <taxon>Viridiplantae</taxon>
        <taxon>Streptophyta</taxon>
        <taxon>Embryophyta</taxon>
        <taxon>Tracheophyta</taxon>
        <taxon>Spermatophyta</taxon>
        <taxon>Magnoliopsida</taxon>
        <taxon>eudicotyledons</taxon>
        <taxon>Gunneridae</taxon>
        <taxon>Pentapetalae</taxon>
        <taxon>rosids</taxon>
        <taxon>malvids</taxon>
        <taxon>Brassicales</taxon>
        <taxon>Brassicaceae</taxon>
        <taxon>Brassiceae</taxon>
        <taxon>Brassica</taxon>
    </lineage>
</organism>
<comment type="caution">
    <text evidence="2">The sequence shown here is derived from an EMBL/GenBank/DDBJ whole genome shotgun (WGS) entry which is preliminary data.</text>
</comment>
<reference evidence="2 3" key="1">
    <citation type="submission" date="2020-02" db="EMBL/GenBank/DDBJ databases">
        <authorList>
            <person name="Ma Q."/>
            <person name="Huang Y."/>
            <person name="Song X."/>
            <person name="Pei D."/>
        </authorList>
    </citation>
    <scope>NUCLEOTIDE SEQUENCE [LARGE SCALE GENOMIC DNA]</scope>
    <source>
        <strain evidence="2">Sxm20200214</strain>
        <tissue evidence="2">Leaf</tissue>
    </source>
</reference>
<dbReference type="Proteomes" id="UP000886595">
    <property type="component" value="Unassembled WGS sequence"/>
</dbReference>